<reference evidence="2" key="2">
    <citation type="submission" date="2012-01" db="EMBL/GenBank/DDBJ databases">
        <title>Noncontiguous Finished sequence of chromosome of Saccharomonospora glauca K62.</title>
        <authorList>
            <consortium name="US DOE Joint Genome Institute"/>
            <person name="Lucas S."/>
            <person name="Han J."/>
            <person name="Lapidus A."/>
            <person name="Cheng J.-F."/>
            <person name="Goodwin L."/>
            <person name="Pitluck S."/>
            <person name="Peters L."/>
            <person name="Mikhailova N."/>
            <person name="Held B."/>
            <person name="Detter J.C."/>
            <person name="Han C."/>
            <person name="Tapia R."/>
            <person name="Land M."/>
            <person name="Hauser L."/>
            <person name="Kyrpides N."/>
            <person name="Ivanova N."/>
            <person name="Pagani I."/>
            <person name="Brambilla E.-M."/>
            <person name="Klenk H.-P."/>
            <person name="Woyke T."/>
        </authorList>
    </citation>
    <scope>NUCLEOTIDE SEQUENCE [LARGE SCALE GENOMIC DNA]</scope>
    <source>
        <strain evidence="2">K62</strain>
    </source>
</reference>
<name>I1CXW4_9PSEU</name>
<gene>
    <name evidence="1" type="ORF">SacglDRAFT_00589</name>
</gene>
<dbReference type="AlphaFoldDB" id="I1CXW4"/>
<keyword evidence="2" id="KW-1185">Reference proteome</keyword>
<sequence>MVIERDRELLVRLGRFNRYLGAVVVELLQRQDGGELPAEGLCALADRLSALAAELHARAAEIDGVVVATRCREPAALPVRQWEALEEVLAEMCERTSGALEDLHDRGRGILETCHPAGHPDLALPEGDSLRRRIQQTIGALAHLADAAPDDARAVRATGETVADLARHMLAHSPNPVP</sequence>
<evidence type="ECO:0000313" key="1">
    <source>
        <dbReference type="EMBL" id="EIE97538.1"/>
    </source>
</evidence>
<evidence type="ECO:0000313" key="2">
    <source>
        <dbReference type="Proteomes" id="UP000005087"/>
    </source>
</evidence>
<protein>
    <submittedName>
        <fullName evidence="1">Uncharacterized protein</fullName>
    </submittedName>
</protein>
<organism evidence="1 2">
    <name type="scientific">Saccharomonospora glauca K62</name>
    <dbReference type="NCBI Taxonomy" id="928724"/>
    <lineage>
        <taxon>Bacteria</taxon>
        <taxon>Bacillati</taxon>
        <taxon>Actinomycetota</taxon>
        <taxon>Actinomycetes</taxon>
        <taxon>Pseudonocardiales</taxon>
        <taxon>Pseudonocardiaceae</taxon>
        <taxon>Saccharomonospora</taxon>
    </lineage>
</organism>
<dbReference type="Proteomes" id="UP000005087">
    <property type="component" value="Chromosome"/>
</dbReference>
<accession>I1CXW4</accession>
<reference evidence="1 2" key="1">
    <citation type="submission" date="2011-09" db="EMBL/GenBank/DDBJ databases">
        <authorList>
            <consortium name="US DOE Joint Genome Institute (JGI-PGF)"/>
            <person name="Lucas S."/>
            <person name="Han J."/>
            <person name="Lapidus A."/>
            <person name="Cheng J.-F."/>
            <person name="Goodwin L."/>
            <person name="Pitluck S."/>
            <person name="Peters L."/>
            <person name="Land M.L."/>
            <person name="Hauser L."/>
            <person name="Brambilla E."/>
            <person name="Klenk H.-P."/>
            <person name="Woyke T.J."/>
        </authorList>
    </citation>
    <scope>NUCLEOTIDE SEQUENCE [LARGE SCALE GENOMIC DNA]</scope>
    <source>
        <strain evidence="1 2">K62</strain>
    </source>
</reference>
<proteinExistence type="predicted"/>
<dbReference type="HOGENOM" id="CLU_1516858_0_0_11"/>
<dbReference type="EMBL" id="CM001484">
    <property type="protein sequence ID" value="EIE97538.1"/>
    <property type="molecule type" value="Genomic_DNA"/>
</dbReference>